<reference evidence="4 5" key="1">
    <citation type="submission" date="2018-04" db="EMBL/GenBank/DDBJ databases">
        <title>Genome of Nocardioides gansuensis WSJ-1.</title>
        <authorList>
            <person name="Wu S."/>
            <person name="Wang G."/>
        </authorList>
    </citation>
    <scope>NUCLEOTIDE SEQUENCE [LARGE SCALE GENOMIC DNA]</scope>
    <source>
        <strain evidence="4 5">WSJ-1</strain>
    </source>
</reference>
<dbReference type="Proteomes" id="UP000246018">
    <property type="component" value="Unassembled WGS sequence"/>
</dbReference>
<evidence type="ECO:0000256" key="2">
    <source>
        <dbReference type="SAM" id="MobiDB-lite"/>
    </source>
</evidence>
<keyword evidence="5" id="KW-1185">Reference proteome</keyword>
<dbReference type="Pfam" id="PF22802">
    <property type="entry name" value="RsiG"/>
    <property type="match status" value="1"/>
</dbReference>
<accession>A0A2T8F7W1</accession>
<dbReference type="OrthoDB" id="3785554at2"/>
<evidence type="ECO:0000259" key="3">
    <source>
        <dbReference type="Pfam" id="PF22802"/>
    </source>
</evidence>
<evidence type="ECO:0000313" key="4">
    <source>
        <dbReference type="EMBL" id="PVG81790.1"/>
    </source>
</evidence>
<dbReference type="InterPro" id="IPR055209">
    <property type="entry name" value="RsiG-like_dom"/>
</dbReference>
<evidence type="ECO:0000313" key="5">
    <source>
        <dbReference type="Proteomes" id="UP000246018"/>
    </source>
</evidence>
<feature type="domain" description="RsiG-like" evidence="3">
    <location>
        <begin position="22"/>
        <end position="81"/>
    </location>
</feature>
<dbReference type="AlphaFoldDB" id="A0A2T8F7W1"/>
<gene>
    <name evidence="4" type="ORF">DDE18_16085</name>
</gene>
<feature type="region of interest" description="Disordered" evidence="2">
    <location>
        <begin position="1"/>
        <end position="22"/>
    </location>
</feature>
<keyword evidence="1" id="KW-0175">Coiled coil</keyword>
<feature type="coiled-coil region" evidence="1">
    <location>
        <begin position="124"/>
        <end position="151"/>
    </location>
</feature>
<organism evidence="4 5">
    <name type="scientific">Nocardioides gansuensis</name>
    <dbReference type="NCBI Taxonomy" id="2138300"/>
    <lineage>
        <taxon>Bacteria</taxon>
        <taxon>Bacillati</taxon>
        <taxon>Actinomycetota</taxon>
        <taxon>Actinomycetes</taxon>
        <taxon>Propionibacteriales</taxon>
        <taxon>Nocardioidaceae</taxon>
        <taxon>Nocardioides</taxon>
    </lineage>
</organism>
<comment type="caution">
    <text evidence="4">The sequence shown here is derived from an EMBL/GenBank/DDBJ whole genome shotgun (WGS) entry which is preliminary data.</text>
</comment>
<protein>
    <recommendedName>
        <fullName evidence="3">RsiG-like domain-containing protein</fullName>
    </recommendedName>
</protein>
<sequence length="173" mass="19739">MSRSRKGAGSAERRRSITDAVPSPHLAELSLDELRAYRRRLTEEEDRVSYWRRLAHARIDVLEAEADTHGTLRMEQLVRVLGDTGAGNTRTALVSISAAEPLPELPVLEEMWVTEIDPDDEEQVADALRRIREAEKQLTDYRRALHERIDEATGELISRYRAQPSLALDLLRD</sequence>
<name>A0A2T8F7W1_9ACTN</name>
<dbReference type="EMBL" id="QDGZ01000007">
    <property type="protein sequence ID" value="PVG81790.1"/>
    <property type="molecule type" value="Genomic_DNA"/>
</dbReference>
<evidence type="ECO:0000256" key="1">
    <source>
        <dbReference type="SAM" id="Coils"/>
    </source>
</evidence>
<proteinExistence type="predicted"/>
<dbReference type="RefSeq" id="WP_116573555.1">
    <property type="nucleotide sequence ID" value="NZ_QDGZ01000007.1"/>
</dbReference>